<dbReference type="InterPro" id="IPR050863">
    <property type="entry name" value="CenT-Element_Derived"/>
</dbReference>
<organism evidence="6 7">
    <name type="scientific">Eumeta variegata</name>
    <name type="common">Bagworm moth</name>
    <name type="synonym">Eumeta japonica</name>
    <dbReference type="NCBI Taxonomy" id="151549"/>
    <lineage>
        <taxon>Eukaryota</taxon>
        <taxon>Metazoa</taxon>
        <taxon>Ecdysozoa</taxon>
        <taxon>Arthropoda</taxon>
        <taxon>Hexapoda</taxon>
        <taxon>Insecta</taxon>
        <taxon>Pterygota</taxon>
        <taxon>Neoptera</taxon>
        <taxon>Endopterygota</taxon>
        <taxon>Lepidoptera</taxon>
        <taxon>Glossata</taxon>
        <taxon>Ditrysia</taxon>
        <taxon>Tineoidea</taxon>
        <taxon>Psychidae</taxon>
        <taxon>Oiketicinae</taxon>
        <taxon>Eumeta</taxon>
    </lineage>
</organism>
<evidence type="ECO:0000256" key="4">
    <source>
        <dbReference type="SAM" id="MobiDB-lite"/>
    </source>
</evidence>
<dbReference type="InterPro" id="IPR009057">
    <property type="entry name" value="Homeodomain-like_sf"/>
</dbReference>
<dbReference type="InterPro" id="IPR004875">
    <property type="entry name" value="DDE_SF_endonuclease_dom"/>
</dbReference>
<evidence type="ECO:0000313" key="7">
    <source>
        <dbReference type="Proteomes" id="UP000299102"/>
    </source>
</evidence>
<dbReference type="GO" id="GO:0003677">
    <property type="term" value="F:DNA binding"/>
    <property type="evidence" value="ECO:0007669"/>
    <property type="project" value="UniProtKB-KW"/>
</dbReference>
<dbReference type="GO" id="GO:0005634">
    <property type="term" value="C:nucleus"/>
    <property type="evidence" value="ECO:0007669"/>
    <property type="project" value="UniProtKB-SubCell"/>
</dbReference>
<dbReference type="InterPro" id="IPR007889">
    <property type="entry name" value="HTH_Psq"/>
</dbReference>
<dbReference type="STRING" id="151549.A0A4C1VQG9"/>
<dbReference type="Pfam" id="PF05225">
    <property type="entry name" value="HTH_psq"/>
    <property type="match status" value="1"/>
</dbReference>
<dbReference type="EMBL" id="BGZK01000398">
    <property type="protein sequence ID" value="GBP41378.1"/>
    <property type="molecule type" value="Genomic_DNA"/>
</dbReference>
<comment type="caution">
    <text evidence="6">The sequence shown here is derived from an EMBL/GenBank/DDBJ whole genome shotgun (WGS) entry which is preliminary data.</text>
</comment>
<dbReference type="Pfam" id="PF03184">
    <property type="entry name" value="DDE_1"/>
    <property type="match status" value="1"/>
</dbReference>
<evidence type="ECO:0000256" key="1">
    <source>
        <dbReference type="ARBA" id="ARBA00004123"/>
    </source>
</evidence>
<feature type="compositionally biased region" description="Low complexity" evidence="4">
    <location>
        <begin position="789"/>
        <end position="814"/>
    </location>
</feature>
<proteinExistence type="predicted"/>
<protein>
    <submittedName>
        <fullName evidence="6">Jerky protein</fullName>
    </submittedName>
</protein>
<keyword evidence="3" id="KW-0539">Nucleus</keyword>
<evidence type="ECO:0000256" key="2">
    <source>
        <dbReference type="ARBA" id="ARBA00023125"/>
    </source>
</evidence>
<feature type="domain" description="HTH CENPB-type" evidence="5">
    <location>
        <begin position="130"/>
        <end position="207"/>
    </location>
</feature>
<evidence type="ECO:0000256" key="3">
    <source>
        <dbReference type="ARBA" id="ARBA00023242"/>
    </source>
</evidence>
<comment type="subcellular location">
    <subcellularLocation>
        <location evidence="1">Nucleus</location>
    </subcellularLocation>
</comment>
<dbReference type="Proteomes" id="UP000299102">
    <property type="component" value="Unassembled WGS sequence"/>
</dbReference>
<evidence type="ECO:0000313" key="6">
    <source>
        <dbReference type="EMBL" id="GBP41378.1"/>
    </source>
</evidence>
<dbReference type="AlphaFoldDB" id="A0A4C1VQG9"/>
<gene>
    <name evidence="6" type="primary">Jrk</name>
    <name evidence="6" type="ORF">EVAR_84722_1</name>
</gene>
<dbReference type="Gene3D" id="1.10.10.60">
    <property type="entry name" value="Homeodomain-like"/>
    <property type="match status" value="1"/>
</dbReference>
<sequence>MENRIQSQAWSEIKNKTWIKNEGRIGIKVQKMKEFIHVHPDEAAECMDKPCTTKGRATSAGMVKTYKKKTNRGDWTQESMEKAVDAVIEGKMGYMLAAKTFSVPQTTLERKVKASRENLAASSSASIKVPLGPKRPIFTEDEEKELCSYIIDMESRLYGLTTKDLKALAYNLSVKNNKPHPFNVQKQEAGKDWVQGFLNRHPELSIRKPESTSAARAAGFNKEVVDQFYTFLGNIYDEHYLTPDRIYNCDETGISVVPKTKSEIIARRGRKQVGALTSAERGATITVEICFSASGQYMPPMMIFPRKRMDPQLMLNAAPEAWGVVSDSGWIITELFLGWFKRFVKFSGATADRPVLLLLDGHSTHTKNIDLIKEARSHGVIILCFPPHTTHRLQVVDVAYMRPLSNYYDRQITAWLRSNPGMVVTIRQVAEIFGKAFIETSTMATAVNGFKKCGIWPAPNNELATVTTPSVNLATSTSIETAPISQSAPTTSVISSVAIITPTTISAAVALAEPETQPIKAFHVPDITGAATTAATSRALPAKVLPSAEVEAATIYTTTMMVSAAPSSPKPGCSTWLINNEIDRRPTTPQQSKFSVASPQQILPLPATRKTSRVTRKRGKTAIITASPYKTELEETIKKKKLLEESKQKRKEIRQLKLKKTQKKTRGKEVDYIWIPMKAGLRVLYVAIGHIALVLAWMMRMMKQHSPANFAKNSKGFAIPHLARWGYPVLPYLEGKMGERLHPKESNYPKFKSLRHIVSKISERVSQSWRQCIRWGAPVDSRQVGAPQSTPGSGPRRTPRRGAAGPDASSPGSSRLPRVRVQSPHTPPAQAVEDTPDAHGQRRPSCARVLPNTRAVRRASRAPTGLRIICDYPLLLFESRTYIITPKPMSPHFNLLKCRRLGTGLASAQHWYGRPGAYRTPKCPTRRAPTTLRTAGRLPDIVEQLF</sequence>
<accession>A0A4C1VQG9</accession>
<dbReference type="PANTHER" id="PTHR19303">
    <property type="entry name" value="TRANSPOSON"/>
    <property type="match status" value="1"/>
</dbReference>
<name>A0A4C1VQG9_EUMVA</name>
<dbReference type="SUPFAM" id="SSF46689">
    <property type="entry name" value="Homeodomain-like"/>
    <property type="match status" value="1"/>
</dbReference>
<dbReference type="PROSITE" id="PS51253">
    <property type="entry name" value="HTH_CENPB"/>
    <property type="match status" value="1"/>
</dbReference>
<feature type="region of interest" description="Disordered" evidence="4">
    <location>
        <begin position="780"/>
        <end position="847"/>
    </location>
</feature>
<dbReference type="PANTHER" id="PTHR19303:SF74">
    <property type="entry name" value="POGO TRANSPOSABLE ELEMENT WITH KRAB DOMAIN"/>
    <property type="match status" value="1"/>
</dbReference>
<reference evidence="6 7" key="1">
    <citation type="journal article" date="2019" name="Commun. Biol.">
        <title>The bagworm genome reveals a unique fibroin gene that provides high tensile strength.</title>
        <authorList>
            <person name="Kono N."/>
            <person name="Nakamura H."/>
            <person name="Ohtoshi R."/>
            <person name="Tomita M."/>
            <person name="Numata K."/>
            <person name="Arakawa K."/>
        </authorList>
    </citation>
    <scope>NUCLEOTIDE SEQUENCE [LARGE SCALE GENOMIC DNA]</scope>
</reference>
<dbReference type="OrthoDB" id="6115549at2759"/>
<keyword evidence="2" id="KW-0238">DNA-binding</keyword>
<evidence type="ECO:0000259" key="5">
    <source>
        <dbReference type="PROSITE" id="PS51253"/>
    </source>
</evidence>
<dbReference type="InterPro" id="IPR006600">
    <property type="entry name" value="HTH_CenpB_DNA-bd_dom"/>
</dbReference>
<keyword evidence="7" id="KW-1185">Reference proteome</keyword>